<evidence type="ECO:0000256" key="4">
    <source>
        <dbReference type="ARBA" id="ARBA00022984"/>
    </source>
</evidence>
<dbReference type="GO" id="GO:0016740">
    <property type="term" value="F:transferase activity"/>
    <property type="evidence" value="ECO:0007669"/>
    <property type="project" value="UniProtKB-KW"/>
</dbReference>
<dbReference type="SUPFAM" id="SSF141523">
    <property type="entry name" value="L,D-transpeptidase catalytic domain-like"/>
    <property type="match status" value="1"/>
</dbReference>
<feature type="domain" description="L,D-TPase catalytic" evidence="9">
    <location>
        <begin position="324"/>
        <end position="446"/>
    </location>
</feature>
<evidence type="ECO:0000256" key="3">
    <source>
        <dbReference type="ARBA" id="ARBA00022960"/>
    </source>
</evidence>
<evidence type="ECO:0000256" key="6">
    <source>
        <dbReference type="PROSITE-ProRule" id="PRU01373"/>
    </source>
</evidence>
<dbReference type="CDD" id="cd16913">
    <property type="entry name" value="YkuD_like"/>
    <property type="match status" value="1"/>
</dbReference>
<evidence type="ECO:0000256" key="2">
    <source>
        <dbReference type="ARBA" id="ARBA00022679"/>
    </source>
</evidence>
<evidence type="ECO:0000313" key="10">
    <source>
        <dbReference type="EMBL" id="ETA81981.1"/>
    </source>
</evidence>
<organism evidence="10 11">
    <name type="scientific">Youngiibacter fragilis 232.1</name>
    <dbReference type="NCBI Taxonomy" id="994573"/>
    <lineage>
        <taxon>Bacteria</taxon>
        <taxon>Bacillati</taxon>
        <taxon>Bacillota</taxon>
        <taxon>Clostridia</taxon>
        <taxon>Eubacteriales</taxon>
        <taxon>Clostridiaceae</taxon>
        <taxon>Youngiibacter</taxon>
    </lineage>
</organism>
<feature type="compositionally biased region" description="Low complexity" evidence="7">
    <location>
        <begin position="99"/>
        <end position="128"/>
    </location>
</feature>
<feature type="active site" description="Proton donor/acceptor" evidence="6">
    <location>
        <position position="399"/>
    </location>
</feature>
<keyword evidence="5 6" id="KW-0961">Cell wall biogenesis/degradation</keyword>
<dbReference type="GO" id="GO:0008360">
    <property type="term" value="P:regulation of cell shape"/>
    <property type="evidence" value="ECO:0007669"/>
    <property type="project" value="UniProtKB-UniRule"/>
</dbReference>
<keyword evidence="8" id="KW-0472">Membrane</keyword>
<dbReference type="EMBL" id="AXUN02000046">
    <property type="protein sequence ID" value="ETA81981.1"/>
    <property type="molecule type" value="Genomic_DNA"/>
</dbReference>
<dbReference type="InterPro" id="IPR050979">
    <property type="entry name" value="LD-transpeptidase"/>
</dbReference>
<dbReference type="PROSITE" id="PS52029">
    <property type="entry name" value="LD_TPASE"/>
    <property type="match status" value="1"/>
</dbReference>
<keyword evidence="8" id="KW-0812">Transmembrane</keyword>
<sequence length="446" mass="48676">MYNEFEGKDMTVLCFRILHQRSSIMPGVIRMKGTKHLIAFSLLVPVLFYALIGCSSPGPAVPTTTDPVTVPTQTDPTATPAVPSETVPVIKPTEPSGKPVEPTVPAEPTAPVTPTVPTEPTVPDTPSEPVEEVPPAPEVPVPPVTYGVGTHGQIVKDIQTRLTVFGYKLSIDGDFGLITQWAVRDFQNRNNLPVTGVADAMTLEKLSLEPTDSTRFPGPSSELPLTKGARGDEVLELQVYLNRFNYRLVLDGIFGNATLWALKDFQKRNGIPVTGVADGATYQKLALEPTSKTRYSGPPAATSLSASKAETFVNNKGLSSPSEYLIWVSTPTTHLYIFQGSAGSWKLIKDMRCTVGKPSTPTIKGTFSVIGKGGYFTVPDHEEWICRYYTQFYGNFLIHSVVYDWDLNLVDGRLGMYLSKGCVRVSLANAKFIYDNMPYGTTVYVN</sequence>
<dbReference type="GO" id="GO:0005576">
    <property type="term" value="C:extracellular region"/>
    <property type="evidence" value="ECO:0007669"/>
    <property type="project" value="TreeGrafter"/>
</dbReference>
<dbReference type="Proteomes" id="UP000017747">
    <property type="component" value="Unassembled WGS sequence"/>
</dbReference>
<evidence type="ECO:0000313" key="11">
    <source>
        <dbReference type="Proteomes" id="UP000017747"/>
    </source>
</evidence>
<comment type="caution">
    <text evidence="10">The sequence shown here is derived from an EMBL/GenBank/DDBJ whole genome shotgun (WGS) entry which is preliminary data.</text>
</comment>
<keyword evidence="3 6" id="KW-0133">Cell shape</keyword>
<keyword evidence="8" id="KW-1133">Transmembrane helix</keyword>
<dbReference type="InterPro" id="IPR036366">
    <property type="entry name" value="PGBDSf"/>
</dbReference>
<dbReference type="AlphaFoldDB" id="V7I9L2"/>
<feature type="compositionally biased region" description="Low complexity" evidence="7">
    <location>
        <begin position="63"/>
        <end position="83"/>
    </location>
</feature>
<reference evidence="10 11" key="1">
    <citation type="journal article" date="2014" name="Genome Announc.">
        <title>Genome Sequence of Youngiibacter fragilis, the Type Strain of the Genus Youngiibacter.</title>
        <authorList>
            <person name="Wawrik C.B."/>
            <person name="Callaghan A.V."/>
            <person name="Stamps B.W."/>
            <person name="Wawrik B."/>
        </authorList>
    </citation>
    <scope>NUCLEOTIDE SEQUENCE [LARGE SCALE GENOMIC DNA]</scope>
    <source>
        <strain evidence="10 11">232.1</strain>
    </source>
</reference>
<dbReference type="Pfam" id="PF03734">
    <property type="entry name" value="YkuD"/>
    <property type="match status" value="1"/>
</dbReference>
<protein>
    <recommendedName>
        <fullName evidence="9">L,D-TPase catalytic domain-containing protein</fullName>
    </recommendedName>
</protein>
<accession>V7I9L2</accession>
<dbReference type="InterPro" id="IPR002477">
    <property type="entry name" value="Peptidoglycan-bd-like"/>
</dbReference>
<comment type="pathway">
    <text evidence="1 6">Cell wall biogenesis; peptidoglycan biosynthesis.</text>
</comment>
<dbReference type="eggNOG" id="COG3409">
    <property type="taxonomic scope" value="Bacteria"/>
</dbReference>
<proteinExistence type="predicted"/>
<evidence type="ECO:0000256" key="5">
    <source>
        <dbReference type="ARBA" id="ARBA00023316"/>
    </source>
</evidence>
<dbReference type="InterPro" id="IPR038063">
    <property type="entry name" value="Transpep_catalytic_dom"/>
</dbReference>
<dbReference type="UniPathway" id="UPA00219"/>
<dbReference type="PANTHER" id="PTHR30582:SF2">
    <property type="entry name" value="L,D-TRANSPEPTIDASE YCIB-RELATED"/>
    <property type="match status" value="1"/>
</dbReference>
<feature type="region of interest" description="Disordered" evidence="7">
    <location>
        <begin position="63"/>
        <end position="139"/>
    </location>
</feature>
<evidence type="ECO:0000259" key="9">
    <source>
        <dbReference type="PROSITE" id="PS52029"/>
    </source>
</evidence>
<name>V7I9L2_9CLOT</name>
<gene>
    <name evidence="10" type="ORF">T472_0203210</name>
</gene>
<dbReference type="GO" id="GO:0071555">
    <property type="term" value="P:cell wall organization"/>
    <property type="evidence" value="ECO:0007669"/>
    <property type="project" value="UniProtKB-UniRule"/>
</dbReference>
<dbReference type="eggNOG" id="COG1376">
    <property type="taxonomic scope" value="Bacteria"/>
</dbReference>
<dbReference type="GO" id="GO:0071972">
    <property type="term" value="F:peptidoglycan L,D-transpeptidase activity"/>
    <property type="evidence" value="ECO:0007669"/>
    <property type="project" value="TreeGrafter"/>
</dbReference>
<dbReference type="InterPro" id="IPR005490">
    <property type="entry name" value="LD_TPept_cat_dom"/>
</dbReference>
<dbReference type="GO" id="GO:0018104">
    <property type="term" value="P:peptidoglycan-protein cross-linking"/>
    <property type="evidence" value="ECO:0007669"/>
    <property type="project" value="TreeGrafter"/>
</dbReference>
<dbReference type="Pfam" id="PF01471">
    <property type="entry name" value="PG_binding_1"/>
    <property type="match status" value="2"/>
</dbReference>
<dbReference type="PATRIC" id="fig|994573.3.peg.604"/>
<evidence type="ECO:0000256" key="8">
    <source>
        <dbReference type="SAM" id="Phobius"/>
    </source>
</evidence>
<feature type="active site" description="Nucleophile" evidence="6">
    <location>
        <position position="422"/>
    </location>
</feature>
<evidence type="ECO:0000256" key="1">
    <source>
        <dbReference type="ARBA" id="ARBA00004752"/>
    </source>
</evidence>
<feature type="transmembrane region" description="Helical" evidence="8">
    <location>
        <begin position="33"/>
        <end position="52"/>
    </location>
</feature>
<dbReference type="PANTHER" id="PTHR30582">
    <property type="entry name" value="L,D-TRANSPEPTIDASE"/>
    <property type="match status" value="1"/>
</dbReference>
<keyword evidence="4 6" id="KW-0573">Peptidoglycan synthesis</keyword>
<dbReference type="Gene3D" id="1.10.101.10">
    <property type="entry name" value="PGBD-like superfamily/PGBD"/>
    <property type="match status" value="2"/>
</dbReference>
<dbReference type="SUPFAM" id="SSF47090">
    <property type="entry name" value="PGBD-like"/>
    <property type="match status" value="2"/>
</dbReference>
<keyword evidence="2" id="KW-0808">Transferase</keyword>
<dbReference type="InterPro" id="IPR036365">
    <property type="entry name" value="PGBD-like_sf"/>
</dbReference>
<evidence type="ECO:0000256" key="7">
    <source>
        <dbReference type="SAM" id="MobiDB-lite"/>
    </source>
</evidence>
<keyword evidence="11" id="KW-1185">Reference proteome</keyword>
<dbReference type="Gene3D" id="2.40.440.10">
    <property type="entry name" value="L,D-transpeptidase catalytic domain-like"/>
    <property type="match status" value="1"/>
</dbReference>